<gene>
    <name evidence="1" type="ORF">glysoja_042221</name>
</gene>
<proteinExistence type="predicted"/>
<organism evidence="1">
    <name type="scientific">Glycine soja</name>
    <name type="common">Wild soybean</name>
    <dbReference type="NCBI Taxonomy" id="3848"/>
    <lineage>
        <taxon>Eukaryota</taxon>
        <taxon>Viridiplantae</taxon>
        <taxon>Streptophyta</taxon>
        <taxon>Embryophyta</taxon>
        <taxon>Tracheophyta</taxon>
        <taxon>Spermatophyta</taxon>
        <taxon>Magnoliopsida</taxon>
        <taxon>eudicotyledons</taxon>
        <taxon>Gunneridae</taxon>
        <taxon>Pentapetalae</taxon>
        <taxon>rosids</taxon>
        <taxon>fabids</taxon>
        <taxon>Fabales</taxon>
        <taxon>Fabaceae</taxon>
        <taxon>Papilionoideae</taxon>
        <taxon>50 kb inversion clade</taxon>
        <taxon>NPAAA clade</taxon>
        <taxon>indigoferoid/millettioid clade</taxon>
        <taxon>Phaseoleae</taxon>
        <taxon>Glycine</taxon>
        <taxon>Glycine subgen. Soja</taxon>
    </lineage>
</organism>
<accession>A0A0B2PYW3</accession>
<protein>
    <submittedName>
        <fullName evidence="1">Uncharacterized protein</fullName>
    </submittedName>
</protein>
<dbReference type="Proteomes" id="UP000053555">
    <property type="component" value="Unassembled WGS sequence"/>
</dbReference>
<name>A0A0B2PYW3_GLYSO</name>
<evidence type="ECO:0000313" key="1">
    <source>
        <dbReference type="EMBL" id="KHN12953.1"/>
    </source>
</evidence>
<reference evidence="1" key="1">
    <citation type="submission" date="2014-07" db="EMBL/GenBank/DDBJ databases">
        <title>Identification of a novel salt tolerance gene in wild soybean by whole-genome sequencing.</title>
        <authorList>
            <person name="Lam H.-M."/>
            <person name="Qi X."/>
            <person name="Li M.-W."/>
            <person name="Liu X."/>
            <person name="Xie M."/>
            <person name="Ni M."/>
            <person name="Xu X."/>
        </authorList>
    </citation>
    <scope>NUCLEOTIDE SEQUENCE [LARGE SCALE GENOMIC DNA]</scope>
    <source>
        <tissue evidence="1">Root</tissue>
    </source>
</reference>
<dbReference type="EMBL" id="KN662919">
    <property type="protein sequence ID" value="KHN12953.1"/>
    <property type="molecule type" value="Genomic_DNA"/>
</dbReference>
<dbReference type="AlphaFoldDB" id="A0A0B2PYW3"/>
<sequence length="50" mass="5505">MASSEKRKRTICKRAVVKVDPQGKCGGVLIYDLQVIILNATQSLEREGTT</sequence>